<proteinExistence type="predicted"/>
<evidence type="ECO:0000259" key="1">
    <source>
        <dbReference type="Pfam" id="PF05076"/>
    </source>
</evidence>
<accession>A0ABY9IJZ1</accession>
<dbReference type="Proteomes" id="UP001235744">
    <property type="component" value="Chromosome"/>
</dbReference>
<reference evidence="2 3" key="1">
    <citation type="submission" date="2023-03" db="EMBL/GenBank/DDBJ databases">
        <title>Isolation and description of six Streptomyces strains from soil environments, able to metabolize different microbial glucans.</title>
        <authorList>
            <person name="Widen T."/>
            <person name="Larsbrink J."/>
        </authorList>
    </citation>
    <scope>NUCLEOTIDE SEQUENCE [LARGE SCALE GENOMIC DNA]</scope>
    <source>
        <strain evidence="2 3">Alt2</strain>
    </source>
</reference>
<protein>
    <submittedName>
        <fullName evidence="2">Suppressor of fused domain protein</fullName>
    </submittedName>
</protein>
<organism evidence="2 3">
    <name type="scientific">Streptomyces poriferorum</name>
    <dbReference type="NCBI Taxonomy" id="2798799"/>
    <lineage>
        <taxon>Bacteria</taxon>
        <taxon>Bacillati</taxon>
        <taxon>Actinomycetota</taxon>
        <taxon>Actinomycetes</taxon>
        <taxon>Kitasatosporales</taxon>
        <taxon>Streptomycetaceae</taxon>
        <taxon>Streptomyces</taxon>
    </lineage>
</organism>
<dbReference type="RefSeq" id="WP_306072124.1">
    <property type="nucleotide sequence ID" value="NZ_CP120988.1"/>
</dbReference>
<evidence type="ECO:0000313" key="2">
    <source>
        <dbReference type="EMBL" id="WLQ55595.1"/>
    </source>
</evidence>
<gene>
    <name evidence="2" type="ORF">P8A19_09135</name>
</gene>
<dbReference type="Pfam" id="PF05076">
    <property type="entry name" value="SUFU"/>
    <property type="match status" value="1"/>
</dbReference>
<name>A0ABY9IJZ1_9ACTN</name>
<dbReference type="InterPro" id="IPR020941">
    <property type="entry name" value="SUFU-like_domain"/>
</dbReference>
<sequence length="203" mass="22003">MTPHRTEPLLSDHVRDHVLSKAAAPVPGAPLVRSGPVEVWATAQPGVPGTTLSTVGVSDTELASTIRRRTVRVEFLAIAGDEVWQPALTAALTQVAEDCLASGVVVNRGSAVRCRPEIAAALGAGHLYVSRAVYHDRSFGQLRAAGRRAELWWLFPLRPEEERFLAANSWERFEDLLVEARPALADPARPAISLPAPRRARTV</sequence>
<feature type="domain" description="Suppressor of fused-like" evidence="1">
    <location>
        <begin position="44"/>
        <end position="189"/>
    </location>
</feature>
<dbReference type="EMBL" id="CP120988">
    <property type="protein sequence ID" value="WLQ55595.1"/>
    <property type="molecule type" value="Genomic_DNA"/>
</dbReference>
<evidence type="ECO:0000313" key="3">
    <source>
        <dbReference type="Proteomes" id="UP001235744"/>
    </source>
</evidence>
<keyword evidence="3" id="KW-1185">Reference proteome</keyword>